<proteinExistence type="inferred from homology"/>
<evidence type="ECO:0000256" key="9">
    <source>
        <dbReference type="SAM" id="Phobius"/>
    </source>
</evidence>
<evidence type="ECO:0000256" key="7">
    <source>
        <dbReference type="ARBA" id="ARBA00023136"/>
    </source>
</evidence>
<dbReference type="STRING" id="1121416.SAMN02745220_04539"/>
<dbReference type="GO" id="GO:0015740">
    <property type="term" value="P:C4-dicarboxylate transport"/>
    <property type="evidence" value="ECO:0007669"/>
    <property type="project" value="TreeGrafter"/>
</dbReference>
<comment type="similarity">
    <text evidence="8">Belongs to the TRAP transporter small permease family.</text>
</comment>
<keyword evidence="7 9" id="KW-0472">Membrane</keyword>
<feature type="transmembrane region" description="Helical" evidence="9">
    <location>
        <begin position="20"/>
        <end position="40"/>
    </location>
</feature>
<keyword evidence="5 9" id="KW-0812">Transmembrane</keyword>
<reference evidence="11 12" key="1">
    <citation type="submission" date="2016-12" db="EMBL/GenBank/DDBJ databases">
        <authorList>
            <person name="Song W.-J."/>
            <person name="Kurnit D.M."/>
        </authorList>
    </citation>
    <scope>NUCLEOTIDE SEQUENCE [LARGE SCALE GENOMIC DNA]</scope>
    <source>
        <strain evidence="11 12">DSM 18488</strain>
    </source>
</reference>
<evidence type="ECO:0000259" key="10">
    <source>
        <dbReference type="Pfam" id="PF04290"/>
    </source>
</evidence>
<dbReference type="GO" id="GO:0005886">
    <property type="term" value="C:plasma membrane"/>
    <property type="evidence" value="ECO:0007669"/>
    <property type="project" value="UniProtKB-SubCell"/>
</dbReference>
<keyword evidence="4" id="KW-0997">Cell inner membrane</keyword>
<dbReference type="InterPro" id="IPR055348">
    <property type="entry name" value="DctQ"/>
</dbReference>
<name>A0A1M7YID8_9BACT</name>
<dbReference type="GO" id="GO:0022857">
    <property type="term" value="F:transmembrane transporter activity"/>
    <property type="evidence" value="ECO:0007669"/>
    <property type="project" value="TreeGrafter"/>
</dbReference>
<dbReference type="AlphaFoldDB" id="A0A1M7YID8"/>
<evidence type="ECO:0000256" key="5">
    <source>
        <dbReference type="ARBA" id="ARBA00022692"/>
    </source>
</evidence>
<dbReference type="Pfam" id="PF04290">
    <property type="entry name" value="DctQ"/>
    <property type="match status" value="1"/>
</dbReference>
<gene>
    <name evidence="11" type="ORF">SAMN02745220_04539</name>
</gene>
<evidence type="ECO:0000256" key="3">
    <source>
        <dbReference type="ARBA" id="ARBA00022475"/>
    </source>
</evidence>
<dbReference type="InterPro" id="IPR007387">
    <property type="entry name" value="TRAP_DctQ"/>
</dbReference>
<keyword evidence="3" id="KW-1003">Cell membrane</keyword>
<evidence type="ECO:0000313" key="11">
    <source>
        <dbReference type="EMBL" id="SHO52383.1"/>
    </source>
</evidence>
<evidence type="ECO:0000256" key="4">
    <source>
        <dbReference type="ARBA" id="ARBA00022519"/>
    </source>
</evidence>
<keyword evidence="2" id="KW-0813">Transport</keyword>
<organism evidence="11 12">
    <name type="scientific">Desulfopila aestuarii DSM 18488</name>
    <dbReference type="NCBI Taxonomy" id="1121416"/>
    <lineage>
        <taxon>Bacteria</taxon>
        <taxon>Pseudomonadati</taxon>
        <taxon>Thermodesulfobacteriota</taxon>
        <taxon>Desulfobulbia</taxon>
        <taxon>Desulfobulbales</taxon>
        <taxon>Desulfocapsaceae</taxon>
        <taxon>Desulfopila</taxon>
    </lineage>
</organism>
<evidence type="ECO:0000256" key="6">
    <source>
        <dbReference type="ARBA" id="ARBA00022989"/>
    </source>
</evidence>
<dbReference type="EMBL" id="FRFE01000035">
    <property type="protein sequence ID" value="SHO52383.1"/>
    <property type="molecule type" value="Genomic_DNA"/>
</dbReference>
<feature type="transmembrane region" description="Helical" evidence="9">
    <location>
        <begin position="123"/>
        <end position="148"/>
    </location>
</feature>
<protein>
    <submittedName>
        <fullName evidence="11">TRAP-type C4-dicarboxylate transport system, small permease component</fullName>
    </submittedName>
</protein>
<sequence>MRYTKWFSDVLKKIAGLSLLGMMLLTCADVVGSFFGYPILGVEEMVALWASILLAFSLPAAHIAKTHVGVDLLYSKFTRPMKKVNDIFITSVSCALFFLIGWQCYQYALELRAAGEVTMTLQFPAYLLIFGVAFALFVKSVVIFFELLTALQMEK</sequence>
<feature type="transmembrane region" description="Helical" evidence="9">
    <location>
        <begin position="84"/>
        <end position="103"/>
    </location>
</feature>
<dbReference type="PANTHER" id="PTHR35011">
    <property type="entry name" value="2,3-DIKETO-L-GULONATE TRAP TRANSPORTER SMALL PERMEASE PROTEIN YIAM"/>
    <property type="match status" value="1"/>
</dbReference>
<evidence type="ECO:0000256" key="2">
    <source>
        <dbReference type="ARBA" id="ARBA00022448"/>
    </source>
</evidence>
<feature type="transmembrane region" description="Helical" evidence="9">
    <location>
        <begin position="46"/>
        <end position="64"/>
    </location>
</feature>
<comment type="subcellular location">
    <subcellularLocation>
        <location evidence="1">Cell inner membrane</location>
        <topology evidence="1">Multi-pass membrane protein</topology>
    </subcellularLocation>
</comment>
<evidence type="ECO:0000256" key="1">
    <source>
        <dbReference type="ARBA" id="ARBA00004429"/>
    </source>
</evidence>
<keyword evidence="6 9" id="KW-1133">Transmembrane helix</keyword>
<keyword evidence="12" id="KW-1185">Reference proteome</keyword>
<evidence type="ECO:0000256" key="8">
    <source>
        <dbReference type="ARBA" id="ARBA00038436"/>
    </source>
</evidence>
<dbReference type="PANTHER" id="PTHR35011:SF10">
    <property type="entry name" value="TRAP TRANSPORTER SMALL PERMEASE PROTEIN"/>
    <property type="match status" value="1"/>
</dbReference>
<feature type="domain" description="Tripartite ATP-independent periplasmic transporters DctQ component" evidence="10">
    <location>
        <begin position="22"/>
        <end position="148"/>
    </location>
</feature>
<evidence type="ECO:0000313" key="12">
    <source>
        <dbReference type="Proteomes" id="UP000184603"/>
    </source>
</evidence>
<dbReference type="Proteomes" id="UP000184603">
    <property type="component" value="Unassembled WGS sequence"/>
</dbReference>
<accession>A0A1M7YID8</accession>